<dbReference type="AlphaFoldDB" id="A0A0F9UT81"/>
<dbReference type="EMBL" id="LAZR01000830">
    <property type="protein sequence ID" value="KKN56828.1"/>
    <property type="molecule type" value="Genomic_DNA"/>
</dbReference>
<proteinExistence type="predicted"/>
<sequence>VSHKFEGLAQKPNQLSLLFVKSYLQTIGKKLEGQLLINHLITKRFNLRKNATMVQSKAKMN</sequence>
<feature type="non-terminal residue" evidence="1">
    <location>
        <position position="1"/>
    </location>
</feature>
<gene>
    <name evidence="1" type="ORF">LCGC14_0568540</name>
</gene>
<evidence type="ECO:0000313" key="1">
    <source>
        <dbReference type="EMBL" id="KKN56828.1"/>
    </source>
</evidence>
<organism evidence="1">
    <name type="scientific">marine sediment metagenome</name>
    <dbReference type="NCBI Taxonomy" id="412755"/>
    <lineage>
        <taxon>unclassified sequences</taxon>
        <taxon>metagenomes</taxon>
        <taxon>ecological metagenomes</taxon>
    </lineage>
</organism>
<name>A0A0F9UT81_9ZZZZ</name>
<reference evidence="1" key="1">
    <citation type="journal article" date="2015" name="Nature">
        <title>Complex archaea that bridge the gap between prokaryotes and eukaryotes.</title>
        <authorList>
            <person name="Spang A."/>
            <person name="Saw J.H."/>
            <person name="Jorgensen S.L."/>
            <person name="Zaremba-Niedzwiedzka K."/>
            <person name="Martijn J."/>
            <person name="Lind A.E."/>
            <person name="van Eijk R."/>
            <person name="Schleper C."/>
            <person name="Guy L."/>
            <person name="Ettema T.J."/>
        </authorList>
    </citation>
    <scope>NUCLEOTIDE SEQUENCE</scope>
</reference>
<comment type="caution">
    <text evidence="1">The sequence shown here is derived from an EMBL/GenBank/DDBJ whole genome shotgun (WGS) entry which is preliminary data.</text>
</comment>
<protein>
    <submittedName>
        <fullName evidence="1">Uncharacterized protein</fullName>
    </submittedName>
</protein>
<accession>A0A0F9UT81</accession>